<dbReference type="GO" id="GO:0006355">
    <property type="term" value="P:regulation of DNA-templated transcription"/>
    <property type="evidence" value="ECO:0007669"/>
    <property type="project" value="InterPro"/>
</dbReference>
<dbReference type="EMBL" id="QGTX01000001">
    <property type="protein sequence ID" value="PWW23536.1"/>
    <property type="molecule type" value="Genomic_DNA"/>
</dbReference>
<evidence type="ECO:0000313" key="8">
    <source>
        <dbReference type="EMBL" id="PWW23536.1"/>
    </source>
</evidence>
<dbReference type="SUPFAM" id="SSF81606">
    <property type="entry name" value="PP2C-like"/>
    <property type="match status" value="1"/>
</dbReference>
<reference evidence="9" key="1">
    <citation type="submission" date="2018-05" db="EMBL/GenBank/DDBJ databases">
        <authorList>
            <person name="Klenk H.-P."/>
            <person name="Huntemann M."/>
            <person name="Clum A."/>
            <person name="Pillay M."/>
            <person name="Palaniappan K."/>
            <person name="Varghese N."/>
            <person name="Mikhailova N."/>
            <person name="Stamatis D."/>
            <person name="Reddy T."/>
            <person name="Daum C."/>
            <person name="Shapiro N."/>
            <person name="Ivanova N."/>
            <person name="Kyrpides N."/>
            <person name="Woyke T."/>
        </authorList>
    </citation>
    <scope>NUCLEOTIDE SEQUENCE [LARGE SCALE GENOMIC DNA]</scope>
    <source>
        <strain evidence="9">DSM 45417</strain>
    </source>
</reference>
<dbReference type="InterPro" id="IPR036457">
    <property type="entry name" value="PPM-type-like_dom_sf"/>
</dbReference>
<evidence type="ECO:0000313" key="9">
    <source>
        <dbReference type="Proteomes" id="UP000246661"/>
    </source>
</evidence>
<evidence type="ECO:0000259" key="7">
    <source>
        <dbReference type="PROSITE" id="PS50046"/>
    </source>
</evidence>
<dbReference type="InterPro" id="IPR001294">
    <property type="entry name" value="Phytochrome"/>
</dbReference>
<dbReference type="SUPFAM" id="SSF55781">
    <property type="entry name" value="GAF domain-like"/>
    <property type="match status" value="2"/>
</dbReference>
<evidence type="ECO:0000256" key="3">
    <source>
        <dbReference type="ARBA" id="ARBA00022801"/>
    </source>
</evidence>
<evidence type="ECO:0000256" key="4">
    <source>
        <dbReference type="ARBA" id="ARBA00022991"/>
    </source>
</evidence>
<dbReference type="PROSITE" id="PS50046">
    <property type="entry name" value="PHYTOCHROME_2"/>
    <property type="match status" value="1"/>
</dbReference>
<evidence type="ECO:0000256" key="2">
    <source>
        <dbReference type="ARBA" id="ARBA00022606"/>
    </source>
</evidence>
<dbReference type="OrthoDB" id="23692at2"/>
<dbReference type="Gene3D" id="3.30.450.270">
    <property type="match status" value="1"/>
</dbReference>
<dbReference type="SMART" id="SM00331">
    <property type="entry name" value="PP2C_SIG"/>
    <property type="match status" value="1"/>
</dbReference>
<dbReference type="InterPro" id="IPR013654">
    <property type="entry name" value="PAS_2"/>
</dbReference>
<dbReference type="Pfam" id="PF00360">
    <property type="entry name" value="PHY"/>
    <property type="match status" value="1"/>
</dbReference>
<keyword evidence="5" id="KW-0675">Receptor</keyword>
<evidence type="ECO:0000256" key="6">
    <source>
        <dbReference type="SAM" id="MobiDB-lite"/>
    </source>
</evidence>
<dbReference type="Pfam" id="PF07228">
    <property type="entry name" value="SpoIIE"/>
    <property type="match status" value="1"/>
</dbReference>
<dbReference type="InterPro" id="IPR003018">
    <property type="entry name" value="GAF"/>
</dbReference>
<dbReference type="AlphaFoldDB" id="A0A317QLB5"/>
<dbReference type="InterPro" id="IPR016132">
    <property type="entry name" value="Phyto_chromo_attachment"/>
</dbReference>
<gene>
    <name evidence="8" type="ORF">JD79_02711</name>
</gene>
<dbReference type="GO" id="GO:0009881">
    <property type="term" value="F:photoreceptor activity"/>
    <property type="evidence" value="ECO:0007669"/>
    <property type="project" value="UniProtKB-KW"/>
</dbReference>
<accession>A0A317QLB5</accession>
<dbReference type="Pfam" id="PF01590">
    <property type="entry name" value="GAF"/>
    <property type="match status" value="1"/>
</dbReference>
<organism evidence="8 9">
    <name type="scientific">Geodermatophilus normandii</name>
    <dbReference type="NCBI Taxonomy" id="1137989"/>
    <lineage>
        <taxon>Bacteria</taxon>
        <taxon>Bacillati</taxon>
        <taxon>Actinomycetota</taxon>
        <taxon>Actinomycetes</taxon>
        <taxon>Geodermatophilales</taxon>
        <taxon>Geodermatophilaceae</taxon>
        <taxon>Geodermatophilus</taxon>
    </lineage>
</organism>
<dbReference type="InterPro" id="IPR029016">
    <property type="entry name" value="GAF-like_dom_sf"/>
</dbReference>
<name>A0A317QLB5_9ACTN</name>
<dbReference type="InterPro" id="IPR013515">
    <property type="entry name" value="Phytochrome_cen-reg"/>
</dbReference>
<evidence type="ECO:0000256" key="1">
    <source>
        <dbReference type="ARBA" id="ARBA00022543"/>
    </source>
</evidence>
<dbReference type="PANTHER" id="PTHR43156">
    <property type="entry name" value="STAGE II SPORULATION PROTEIN E-RELATED"/>
    <property type="match status" value="1"/>
</dbReference>
<dbReference type="GO" id="GO:0009584">
    <property type="term" value="P:detection of visible light"/>
    <property type="evidence" value="ECO:0007669"/>
    <property type="project" value="InterPro"/>
</dbReference>
<dbReference type="InterPro" id="IPR035965">
    <property type="entry name" value="PAS-like_dom_sf"/>
</dbReference>
<dbReference type="PRINTS" id="PR01033">
    <property type="entry name" value="PHYTOCHROME"/>
</dbReference>
<dbReference type="GO" id="GO:0016301">
    <property type="term" value="F:kinase activity"/>
    <property type="evidence" value="ECO:0007669"/>
    <property type="project" value="UniProtKB-KW"/>
</dbReference>
<dbReference type="SUPFAM" id="SSF55785">
    <property type="entry name" value="PYP-like sensor domain (PAS domain)"/>
    <property type="match status" value="1"/>
</dbReference>
<proteinExistence type="predicted"/>
<dbReference type="Gene3D" id="3.30.450.20">
    <property type="entry name" value="PAS domain"/>
    <property type="match status" value="1"/>
</dbReference>
<dbReference type="GO" id="GO:0016791">
    <property type="term" value="F:phosphatase activity"/>
    <property type="evidence" value="ECO:0007669"/>
    <property type="project" value="TreeGrafter"/>
</dbReference>
<dbReference type="PANTHER" id="PTHR43156:SF2">
    <property type="entry name" value="STAGE II SPORULATION PROTEIN E"/>
    <property type="match status" value="1"/>
</dbReference>
<dbReference type="InterPro" id="IPR052016">
    <property type="entry name" value="Bact_Sigma-Reg"/>
</dbReference>
<feature type="domain" description="Phytochrome chromophore attachment site" evidence="7">
    <location>
        <begin position="166"/>
        <end position="325"/>
    </location>
</feature>
<feature type="region of interest" description="Disordered" evidence="6">
    <location>
        <begin position="1"/>
        <end position="29"/>
    </location>
</feature>
<protein>
    <submittedName>
        <fullName evidence="8">Light-regulated signal transduction histidine kinase (Bacteriophytochrome)</fullName>
    </submittedName>
</protein>
<keyword evidence="4" id="KW-0157">Chromophore</keyword>
<dbReference type="Gene3D" id="3.60.40.10">
    <property type="entry name" value="PPM-type phosphatase domain"/>
    <property type="match status" value="1"/>
</dbReference>
<keyword evidence="9" id="KW-1185">Reference proteome</keyword>
<feature type="compositionally biased region" description="Low complexity" evidence="6">
    <location>
        <begin position="1"/>
        <end position="19"/>
    </location>
</feature>
<keyword evidence="8" id="KW-0418">Kinase</keyword>
<dbReference type="InterPro" id="IPR001932">
    <property type="entry name" value="PPM-type_phosphatase-like_dom"/>
</dbReference>
<dbReference type="RefSeq" id="WP_110005927.1">
    <property type="nucleotide sequence ID" value="NZ_QGTX01000001.1"/>
</dbReference>
<sequence>MPQLPTTQLPTTQLPTTRTAPPPSPAPDPLRRLVDDEALARCADEPIAVPGAVQPHGALLAVTEHDLAVVVASANAADVLGSVPATLAGLLTPAELDRLRAALAADLAEAGPLRVAPGGTELDLVLSRSGGLLVTEWEPVAGAGSAGAAWHRRLPTVLQRLSAPTTLEGLTAVLAREVRALTGFDRVMVYRFDAEWNGEVVAEDRREDLEPFLGLHYPAGDIPAQARALYATQWMRLIPDATYTRVPLEPPLVPGTGRPLDLSGAMLRSVSPVHLEYLANMGVTASMSVSLIDRGRLWGLVSCHGYSGPHRPSAADRTAAEFLGRTASLLLHTTVGAAERDGMVAVAQREAALVAAIGRTPRTPAAALVDGDLTVLDLLPAAGAAVRLDGRLHLLGATPPADRVTAVVPAVLRAGGVTDRLTLAVPGFDDVAGDASGVLAVEVGGGRGDFLAWFRPETPREVSWGGDPHTSKVTDGRLSPRRSFARWTETVRGTARPWRDHEVAAARALAGHLGEAVLARAGEDDRLAAALQRTLLLERLPTVPGVALGARYRPSEADVVGGDWYDLVPLPSGRLAVVLGDAAGHGLTAASVTAQLRHALRAALLRDEGPAAALAELNRLVAALLPGEMATAVVVQLDPVSGEVALASAGHLPAVHAGDGTARLVTDGRGPALGLLDDAGYPQATLRLGSGDRLLLYSDGLVERRDRPLPDGLEAVRAVVAERAGTPQEVVDAVVEALDPAGTDDVTVVGLARVRPGAPPSAVSTAADEVAVGR</sequence>
<evidence type="ECO:0000256" key="5">
    <source>
        <dbReference type="ARBA" id="ARBA00023170"/>
    </source>
</evidence>
<dbReference type="Pfam" id="PF08446">
    <property type="entry name" value="PAS_2"/>
    <property type="match status" value="1"/>
</dbReference>
<keyword evidence="2" id="KW-0716">Sensory transduction</keyword>
<keyword evidence="3" id="KW-0378">Hydrolase</keyword>
<keyword evidence="1" id="KW-0600">Photoreceptor protein</keyword>
<dbReference type="Gene3D" id="3.30.450.40">
    <property type="match status" value="1"/>
</dbReference>
<keyword evidence="8" id="KW-0808">Transferase</keyword>
<dbReference type="SMART" id="SM00065">
    <property type="entry name" value="GAF"/>
    <property type="match status" value="1"/>
</dbReference>
<dbReference type="Proteomes" id="UP000246661">
    <property type="component" value="Unassembled WGS sequence"/>
</dbReference>
<comment type="caution">
    <text evidence="8">The sequence shown here is derived from an EMBL/GenBank/DDBJ whole genome shotgun (WGS) entry which is preliminary data.</text>
</comment>
<dbReference type="InterPro" id="IPR043150">
    <property type="entry name" value="Phytochrome_PHY_sf"/>
</dbReference>